<evidence type="ECO:0000256" key="1">
    <source>
        <dbReference type="ARBA" id="ARBA00022723"/>
    </source>
</evidence>
<dbReference type="InterPro" id="IPR044653">
    <property type="entry name" value="AZF1/2/3-like"/>
</dbReference>
<keyword evidence="5" id="KW-0805">Transcription regulation</keyword>
<name>A0AAE1N6W6_9FABA</name>
<dbReference type="PROSITE" id="PS50157">
    <property type="entry name" value="ZINC_FINGER_C2H2_2"/>
    <property type="match status" value="2"/>
</dbReference>
<dbReference type="InterPro" id="IPR013087">
    <property type="entry name" value="Znf_C2H2_type"/>
</dbReference>
<evidence type="ECO:0000313" key="10">
    <source>
        <dbReference type="EMBL" id="KAK4284490.1"/>
    </source>
</evidence>
<comment type="caution">
    <text evidence="10">The sequence shown here is derived from an EMBL/GenBank/DDBJ whole genome shotgun (WGS) entry which is preliminary data.</text>
</comment>
<evidence type="ECO:0000313" key="11">
    <source>
        <dbReference type="Proteomes" id="UP001293593"/>
    </source>
</evidence>
<dbReference type="EMBL" id="JAWXYG010000001">
    <property type="protein sequence ID" value="KAK4284490.1"/>
    <property type="molecule type" value="Genomic_DNA"/>
</dbReference>
<dbReference type="AlphaFoldDB" id="A0AAE1N6W6"/>
<evidence type="ECO:0000256" key="4">
    <source>
        <dbReference type="ARBA" id="ARBA00022833"/>
    </source>
</evidence>
<feature type="compositionally biased region" description="Polar residues" evidence="8">
    <location>
        <begin position="1"/>
        <end position="13"/>
    </location>
</feature>
<evidence type="ECO:0000259" key="9">
    <source>
        <dbReference type="PROSITE" id="PS50157"/>
    </source>
</evidence>
<feature type="domain" description="C2H2-type" evidence="9">
    <location>
        <begin position="137"/>
        <end position="159"/>
    </location>
</feature>
<protein>
    <recommendedName>
        <fullName evidence="9">C2H2-type domain-containing protein</fullName>
    </recommendedName>
</protein>
<dbReference type="InterPro" id="IPR036236">
    <property type="entry name" value="Znf_C2H2_sf"/>
</dbReference>
<keyword evidence="3 7" id="KW-0863">Zinc-finger</keyword>
<dbReference type="Pfam" id="PF13912">
    <property type="entry name" value="zf-C2H2_6"/>
    <property type="match status" value="2"/>
</dbReference>
<dbReference type="GO" id="GO:0003700">
    <property type="term" value="F:DNA-binding transcription factor activity"/>
    <property type="evidence" value="ECO:0007669"/>
    <property type="project" value="InterPro"/>
</dbReference>
<dbReference type="PANTHER" id="PTHR45988">
    <property type="entry name" value="C2H2 TYPE ZINC FINGER TRANSCRIPTION FACTOR FAMILY-RELATED"/>
    <property type="match status" value="1"/>
</dbReference>
<dbReference type="Gene3D" id="3.30.160.60">
    <property type="entry name" value="Classic Zinc Finger"/>
    <property type="match status" value="1"/>
</dbReference>
<proteinExistence type="predicted"/>
<feature type="region of interest" description="Disordered" evidence="8">
    <location>
        <begin position="223"/>
        <end position="245"/>
    </location>
</feature>
<feature type="domain" description="C2H2-type" evidence="9">
    <location>
        <begin position="83"/>
        <end position="110"/>
    </location>
</feature>
<dbReference type="Proteomes" id="UP001293593">
    <property type="component" value="Unassembled WGS sequence"/>
</dbReference>
<evidence type="ECO:0000256" key="2">
    <source>
        <dbReference type="ARBA" id="ARBA00022737"/>
    </source>
</evidence>
<sequence length="245" mass="25583">MALQALNSPSATPNPVFKDDDLHSFEAWTKGKRSKRPRFDHNSSSTEEEYLAICLLMLAHGGNVNPNTTSSSSPDPSPMKLSHTCSVCNKSFSSYQALGGHKASHRKSSSSPDHHPPADNSSASTSTAAAGGTGKLHRCSICNKAFPTGQALGGHKRCHYDGGNANNSGTGGTTAVTSSEGNTSSVTHGHLGFDLNLPASFTDLSPAEFVSAAAAGKSVKIGEEEVESPLPTTAAKKPRLFMDEE</sequence>
<keyword evidence="6" id="KW-0804">Transcription</keyword>
<dbReference type="GO" id="GO:0000976">
    <property type="term" value="F:transcription cis-regulatory region binding"/>
    <property type="evidence" value="ECO:0007669"/>
    <property type="project" value="TreeGrafter"/>
</dbReference>
<evidence type="ECO:0000256" key="5">
    <source>
        <dbReference type="ARBA" id="ARBA00023015"/>
    </source>
</evidence>
<dbReference type="GO" id="GO:0008270">
    <property type="term" value="F:zinc ion binding"/>
    <property type="evidence" value="ECO:0007669"/>
    <property type="project" value="UniProtKB-KW"/>
</dbReference>
<feature type="region of interest" description="Disordered" evidence="8">
    <location>
        <begin position="99"/>
        <end position="130"/>
    </location>
</feature>
<evidence type="ECO:0000256" key="6">
    <source>
        <dbReference type="ARBA" id="ARBA00023163"/>
    </source>
</evidence>
<dbReference type="PANTHER" id="PTHR45988:SF90">
    <property type="entry name" value="ZINC FINGER PROTEIN ZAT10-LIKE"/>
    <property type="match status" value="1"/>
</dbReference>
<dbReference type="SMART" id="SM00355">
    <property type="entry name" value="ZnF_C2H2"/>
    <property type="match status" value="2"/>
</dbReference>
<accession>A0AAE1N6W6</accession>
<evidence type="ECO:0000256" key="3">
    <source>
        <dbReference type="ARBA" id="ARBA00022771"/>
    </source>
</evidence>
<dbReference type="GO" id="GO:0005634">
    <property type="term" value="C:nucleus"/>
    <property type="evidence" value="ECO:0007669"/>
    <property type="project" value="TreeGrafter"/>
</dbReference>
<keyword evidence="2" id="KW-0677">Repeat</keyword>
<keyword evidence="4" id="KW-0862">Zinc</keyword>
<evidence type="ECO:0000256" key="7">
    <source>
        <dbReference type="PROSITE-ProRule" id="PRU00042"/>
    </source>
</evidence>
<dbReference type="PROSITE" id="PS00028">
    <property type="entry name" value="ZINC_FINGER_C2H2_1"/>
    <property type="match status" value="2"/>
</dbReference>
<organism evidence="10 11">
    <name type="scientific">Acacia crassicarpa</name>
    <name type="common">northern wattle</name>
    <dbReference type="NCBI Taxonomy" id="499986"/>
    <lineage>
        <taxon>Eukaryota</taxon>
        <taxon>Viridiplantae</taxon>
        <taxon>Streptophyta</taxon>
        <taxon>Embryophyta</taxon>
        <taxon>Tracheophyta</taxon>
        <taxon>Spermatophyta</taxon>
        <taxon>Magnoliopsida</taxon>
        <taxon>eudicotyledons</taxon>
        <taxon>Gunneridae</taxon>
        <taxon>Pentapetalae</taxon>
        <taxon>rosids</taxon>
        <taxon>fabids</taxon>
        <taxon>Fabales</taxon>
        <taxon>Fabaceae</taxon>
        <taxon>Caesalpinioideae</taxon>
        <taxon>mimosoid clade</taxon>
        <taxon>Acacieae</taxon>
        <taxon>Acacia</taxon>
    </lineage>
</organism>
<keyword evidence="1" id="KW-0479">Metal-binding</keyword>
<feature type="compositionally biased region" description="Low complexity" evidence="8">
    <location>
        <begin position="118"/>
        <end position="130"/>
    </location>
</feature>
<dbReference type="SUPFAM" id="SSF57667">
    <property type="entry name" value="beta-beta-alpha zinc fingers"/>
    <property type="match status" value="1"/>
</dbReference>
<reference evidence="10" key="1">
    <citation type="submission" date="2023-10" db="EMBL/GenBank/DDBJ databases">
        <title>Chromosome-level genome of the transformable northern wattle, Acacia crassicarpa.</title>
        <authorList>
            <person name="Massaro I."/>
            <person name="Sinha N.R."/>
            <person name="Poethig S."/>
            <person name="Leichty A.R."/>
        </authorList>
    </citation>
    <scope>NUCLEOTIDE SEQUENCE</scope>
    <source>
        <strain evidence="10">Acra3RX</strain>
        <tissue evidence="10">Leaf</tissue>
    </source>
</reference>
<evidence type="ECO:0000256" key="8">
    <source>
        <dbReference type="SAM" id="MobiDB-lite"/>
    </source>
</evidence>
<feature type="region of interest" description="Disordered" evidence="8">
    <location>
        <begin position="1"/>
        <end position="20"/>
    </location>
</feature>
<keyword evidence="11" id="KW-1185">Reference proteome</keyword>
<gene>
    <name evidence="10" type="ORF">QN277_001315</name>
</gene>